<dbReference type="PANTHER" id="PTHR31769">
    <property type="entry name" value="OS07G0462200 PROTEIN-RELATED"/>
    <property type="match status" value="1"/>
</dbReference>
<evidence type="ECO:0000256" key="5">
    <source>
        <dbReference type="ARBA" id="ARBA00023136"/>
    </source>
</evidence>
<sequence>MEKTQLFTYTLTLCTVLSLAVLAFVFCILAEFKKSKVEDVKVDGKLCELPENEAFWLGTAALICFTIAQIIGNSIFFVGYWSDSKERRSCCQFKRPTVAIILLIISWINFGISITLISTATSMNRRQSYGKGWLNGECYIVKDGIFVGASILILVTLGCTLASAVATLRKRYQVLAVEKGKNNGFPTDQRVIL</sequence>
<dbReference type="InterPro" id="IPR009606">
    <property type="entry name" value="DEAL/Modifying_wall_lignin1/2"/>
</dbReference>
<accession>A0A9R0JW12</accession>
<reference evidence="9" key="2">
    <citation type="submission" date="2025-08" db="UniProtKB">
        <authorList>
            <consortium name="RefSeq"/>
        </authorList>
    </citation>
    <scope>IDENTIFICATION</scope>
    <source>
        <tissue evidence="9">Leaf</tissue>
    </source>
</reference>
<dbReference type="OrthoDB" id="1877293at2759"/>
<dbReference type="InterPro" id="IPR052222">
    <property type="entry name" value="DESIGUAL"/>
</dbReference>
<feature type="transmembrane region" description="Helical" evidence="7">
    <location>
        <begin position="54"/>
        <end position="78"/>
    </location>
</feature>
<protein>
    <submittedName>
        <fullName evidence="9">Protein MODIFYING WALL LIGNIN-1</fullName>
    </submittedName>
</protein>
<evidence type="ECO:0000256" key="3">
    <source>
        <dbReference type="ARBA" id="ARBA00022729"/>
    </source>
</evidence>
<organism evidence="8 9">
    <name type="scientific">Spinacia oleracea</name>
    <name type="common">Spinach</name>
    <dbReference type="NCBI Taxonomy" id="3562"/>
    <lineage>
        <taxon>Eukaryota</taxon>
        <taxon>Viridiplantae</taxon>
        <taxon>Streptophyta</taxon>
        <taxon>Embryophyta</taxon>
        <taxon>Tracheophyta</taxon>
        <taxon>Spermatophyta</taxon>
        <taxon>Magnoliopsida</taxon>
        <taxon>eudicotyledons</taxon>
        <taxon>Gunneridae</taxon>
        <taxon>Pentapetalae</taxon>
        <taxon>Caryophyllales</taxon>
        <taxon>Chenopodiaceae</taxon>
        <taxon>Chenopodioideae</taxon>
        <taxon>Anserineae</taxon>
        <taxon>Spinacia</taxon>
    </lineage>
</organism>
<reference evidence="8" key="1">
    <citation type="journal article" date="2021" name="Nat. Commun.">
        <title>Genomic analyses provide insights into spinach domestication and the genetic basis of agronomic traits.</title>
        <authorList>
            <person name="Cai X."/>
            <person name="Sun X."/>
            <person name="Xu C."/>
            <person name="Sun H."/>
            <person name="Wang X."/>
            <person name="Ge C."/>
            <person name="Zhang Z."/>
            <person name="Wang Q."/>
            <person name="Fei Z."/>
            <person name="Jiao C."/>
            <person name="Wang Q."/>
        </authorList>
    </citation>
    <scope>NUCLEOTIDE SEQUENCE [LARGE SCALE GENOMIC DNA]</scope>
    <source>
        <strain evidence="8">cv. Varoflay</strain>
    </source>
</reference>
<comment type="subcellular location">
    <subcellularLocation>
        <location evidence="1">Endomembrane system</location>
        <topology evidence="1">Multi-pass membrane protein</topology>
    </subcellularLocation>
</comment>
<feature type="transmembrane region" description="Helical" evidence="7">
    <location>
        <begin position="99"/>
        <end position="124"/>
    </location>
</feature>
<dbReference type="GO" id="GO:0012505">
    <property type="term" value="C:endomembrane system"/>
    <property type="evidence" value="ECO:0007669"/>
    <property type="project" value="UniProtKB-SubCell"/>
</dbReference>
<dbReference type="Pfam" id="PF06749">
    <property type="entry name" value="DUF1218"/>
    <property type="match status" value="1"/>
</dbReference>
<keyword evidence="5 7" id="KW-0472">Membrane</keyword>
<dbReference type="Proteomes" id="UP000813463">
    <property type="component" value="Chromosome 6"/>
</dbReference>
<comment type="similarity">
    <text evidence="6">Belongs to the DESIGUAL family.</text>
</comment>
<evidence type="ECO:0000313" key="9">
    <source>
        <dbReference type="RefSeq" id="XP_021848618.1"/>
    </source>
</evidence>
<keyword evidence="8" id="KW-1185">Reference proteome</keyword>
<name>A0A9R0JW12_SPIOL</name>
<dbReference type="AlphaFoldDB" id="A0A9R0JW12"/>
<evidence type="ECO:0000256" key="2">
    <source>
        <dbReference type="ARBA" id="ARBA00022692"/>
    </source>
</evidence>
<evidence type="ECO:0000256" key="1">
    <source>
        <dbReference type="ARBA" id="ARBA00004127"/>
    </source>
</evidence>
<keyword evidence="4 7" id="KW-1133">Transmembrane helix</keyword>
<evidence type="ECO:0000256" key="4">
    <source>
        <dbReference type="ARBA" id="ARBA00022989"/>
    </source>
</evidence>
<dbReference type="RefSeq" id="XP_021848618.1">
    <property type="nucleotide sequence ID" value="XM_021992926.2"/>
</dbReference>
<evidence type="ECO:0000256" key="7">
    <source>
        <dbReference type="SAM" id="Phobius"/>
    </source>
</evidence>
<keyword evidence="3" id="KW-0732">Signal</keyword>
<evidence type="ECO:0000313" key="8">
    <source>
        <dbReference type="Proteomes" id="UP000813463"/>
    </source>
</evidence>
<evidence type="ECO:0000256" key="6">
    <source>
        <dbReference type="ARBA" id="ARBA00029467"/>
    </source>
</evidence>
<gene>
    <name evidence="9" type="primary">LOC110788301</name>
</gene>
<keyword evidence="2 7" id="KW-0812">Transmembrane</keyword>
<dbReference type="KEGG" id="soe:110788301"/>
<dbReference type="GeneID" id="110788301"/>
<proteinExistence type="inferred from homology"/>
<feature type="transmembrane region" description="Helical" evidence="7">
    <location>
        <begin position="144"/>
        <end position="166"/>
    </location>
</feature>